<dbReference type="InterPro" id="IPR041588">
    <property type="entry name" value="Integrase_H2C2"/>
</dbReference>
<feature type="region of interest" description="Disordered" evidence="8">
    <location>
        <begin position="209"/>
        <end position="233"/>
    </location>
</feature>
<dbReference type="GO" id="GO:0003964">
    <property type="term" value="F:RNA-directed DNA polymerase activity"/>
    <property type="evidence" value="ECO:0007669"/>
    <property type="project" value="UniProtKB-KW"/>
</dbReference>
<evidence type="ECO:0008006" key="13">
    <source>
        <dbReference type="Google" id="ProtNLM"/>
    </source>
</evidence>
<reference evidence="11 12" key="1">
    <citation type="submission" date="2019-02" db="EMBL/GenBank/DDBJ databases">
        <title>Genome sequencing of the rare red list fungi Phlebia centrifuga.</title>
        <authorList>
            <person name="Buettner E."/>
            <person name="Kellner H."/>
        </authorList>
    </citation>
    <scope>NUCLEOTIDE SEQUENCE [LARGE SCALE GENOMIC DNA]</scope>
    <source>
        <strain evidence="11 12">DSM 108282</strain>
    </source>
</reference>
<dbReference type="Pfam" id="PF00078">
    <property type="entry name" value="RVT_1"/>
    <property type="match status" value="1"/>
</dbReference>
<keyword evidence="6" id="KW-0694">RNA-binding</keyword>
<proteinExistence type="predicted"/>
<dbReference type="Gene3D" id="3.30.420.10">
    <property type="entry name" value="Ribonuclease H-like superfamily/Ribonuclease H"/>
    <property type="match status" value="1"/>
</dbReference>
<dbReference type="InterPro" id="IPR041373">
    <property type="entry name" value="RT_RNaseH"/>
</dbReference>
<dbReference type="InterPro" id="IPR050951">
    <property type="entry name" value="Retrovirus_Pol_polyprotein"/>
</dbReference>
<dbReference type="InterPro" id="IPR036397">
    <property type="entry name" value="RNaseH_sf"/>
</dbReference>
<dbReference type="InterPro" id="IPR012337">
    <property type="entry name" value="RNaseH-like_sf"/>
</dbReference>
<evidence type="ECO:0000256" key="4">
    <source>
        <dbReference type="ARBA" id="ARBA00022759"/>
    </source>
</evidence>
<keyword evidence="1" id="KW-0808">Transferase</keyword>
<evidence type="ECO:0000256" key="1">
    <source>
        <dbReference type="ARBA" id="ARBA00022679"/>
    </source>
</evidence>
<evidence type="ECO:0000256" key="6">
    <source>
        <dbReference type="ARBA" id="ARBA00022884"/>
    </source>
</evidence>
<dbReference type="GO" id="GO:0003723">
    <property type="term" value="F:RNA binding"/>
    <property type="evidence" value="ECO:0007669"/>
    <property type="project" value="UniProtKB-KW"/>
</dbReference>
<comment type="caution">
    <text evidence="11">The sequence shown here is derived from an EMBL/GenBank/DDBJ whole genome shotgun (WGS) entry which is preliminary data.</text>
</comment>
<dbReference type="GO" id="GO:0005634">
    <property type="term" value="C:nucleus"/>
    <property type="evidence" value="ECO:0007669"/>
    <property type="project" value="UniProtKB-ARBA"/>
</dbReference>
<feature type="region of interest" description="Disordered" evidence="8">
    <location>
        <begin position="1195"/>
        <end position="1218"/>
    </location>
</feature>
<name>A0A4S4K5V5_9APHY</name>
<dbReference type="AlphaFoldDB" id="A0A4S4K5V5"/>
<dbReference type="SUPFAM" id="SSF56672">
    <property type="entry name" value="DNA/RNA polymerases"/>
    <property type="match status" value="1"/>
</dbReference>
<evidence type="ECO:0000256" key="3">
    <source>
        <dbReference type="ARBA" id="ARBA00022722"/>
    </source>
</evidence>
<dbReference type="PROSITE" id="PS50878">
    <property type="entry name" value="RT_POL"/>
    <property type="match status" value="1"/>
</dbReference>
<dbReference type="GO" id="GO:0015074">
    <property type="term" value="P:DNA integration"/>
    <property type="evidence" value="ECO:0007669"/>
    <property type="project" value="InterPro"/>
</dbReference>
<keyword evidence="3" id="KW-0540">Nuclease</keyword>
<dbReference type="CDD" id="cd09274">
    <property type="entry name" value="RNase_HI_RT_Ty3"/>
    <property type="match status" value="1"/>
</dbReference>
<dbReference type="InterPro" id="IPR000477">
    <property type="entry name" value="RT_dom"/>
</dbReference>
<sequence length="1218" mass="137089">MDIERKSATLVNNGVKHPPVLTSGTLTPEVLQSFQIACLHHFNYKKIADGDMVTTVAPSLQSPVVQQWYFANQATLKVGTFTDFMAALRKRFLKKNWSDTIRSKLLRSSQGEDDSFDIWVEALEATNALLHGTTAVFSEKRLREHIESHACEELRSLAETTEVQAVMDFQDFKESLSEADVKRRIDRNWRKREIEAIIASRTRVSVPTSRVTTTTLSRPLAGGSSAGATANTRTAPLPKLTEDERKLLGNSGGCLKCRKVNAGHFAKSCPNGFPDPASYRNLVTGKLAVAMIAEITPIEEDVFEIPHVAVVKRTPSLQSSVLTSDDDDWDSDKRRADPTILKSLCVPSFPDSQEGFCRFAALGKRLSQLNANTIPDAHPLPSIAEILSDCGKGKFFAKIDMTNSFFQTRVHPDDIPLTAVTTPFGLYEWTVMPQGCRNAPATHQRRMFNALRDHIGSICHVYLDDIVIWSETLDEHRRNVATVLECLRRHKLYCSPKKTDLFCISINFLGHYISANGIEADNKKVEKILDWPVPRSASDVRSFLGLVRYISNFLPSLAQHTLILNTLTTKEAEKDFRWTPAHFQAFESVKLLVTSRECLTVIDHNNLGNNKIFVSCDASDFCTGAVLTYGPTPETARPVAFESQQLSGAELNYPVHEKELLAIVRAMRKWRVDLLGVPFVVFSDHRTLENFTEQKHLSRRQARWQEFMSQYDYTITYIAGIDNAPADAMSRKPTVSAVPPIGVVSALEIRCDLDWVSAVKSGYLVDPWCLRLLESLWDSVAQKAVGVETVGVSAVEALSRGWLDTRVRNGIGVRLGLLYVGERLVVPRTGTLREDVFNLAHDTLGHWGSEKSYAAIRASYYWPHMRKELESIYVPACESCQRNKSGTKRPTGPLHPLPVPDSRCDSVAMDFVGPLPEDDSHNCILTITDRLGSDLRIIPCRIDISAKELATIFFREWYCENGLPLEIVSDRDKLFVSQFWKYLHRLTGVKLKMSTAFHPQTDGSSERSNRTIIQALRFHVERNQKGWARALPLVRFNHMNTVNASTGFTPFQLHCGRQPRIIPPLQKPEVHDTDSIDAAKVIAQLETDVMEAQDNLLLAKSNQAFHADKTRGPESVYSVGDKVMLSTFHRRRDFMQRGDHRVAKFMVRWDGPYLIHCAWPESSLYELELPGHTNIFPKFHASLLKRHIANDDTRYPSRAHEEPAPTFDPENARGSSLC</sequence>
<accession>A0A4S4K5V5</accession>
<dbReference type="InterPro" id="IPR043128">
    <property type="entry name" value="Rev_trsase/Diguanyl_cyclase"/>
</dbReference>
<dbReference type="GO" id="GO:0016787">
    <property type="term" value="F:hydrolase activity"/>
    <property type="evidence" value="ECO:0007669"/>
    <property type="project" value="UniProtKB-KW"/>
</dbReference>
<gene>
    <name evidence="11" type="ORF">EW026_g8249</name>
</gene>
<dbReference type="SUPFAM" id="SSF53098">
    <property type="entry name" value="Ribonuclease H-like"/>
    <property type="match status" value="1"/>
</dbReference>
<feature type="domain" description="Reverse transcriptase" evidence="9">
    <location>
        <begin position="330"/>
        <end position="513"/>
    </location>
</feature>
<evidence type="ECO:0000256" key="8">
    <source>
        <dbReference type="SAM" id="MobiDB-lite"/>
    </source>
</evidence>
<dbReference type="InterPro" id="IPR001584">
    <property type="entry name" value="Integrase_cat-core"/>
</dbReference>
<evidence type="ECO:0000256" key="7">
    <source>
        <dbReference type="ARBA" id="ARBA00022918"/>
    </source>
</evidence>
<dbReference type="Gene3D" id="1.10.340.70">
    <property type="match status" value="1"/>
</dbReference>
<organism evidence="11 12">
    <name type="scientific">Hermanssonia centrifuga</name>
    <dbReference type="NCBI Taxonomy" id="98765"/>
    <lineage>
        <taxon>Eukaryota</taxon>
        <taxon>Fungi</taxon>
        <taxon>Dikarya</taxon>
        <taxon>Basidiomycota</taxon>
        <taxon>Agaricomycotina</taxon>
        <taxon>Agaricomycetes</taxon>
        <taxon>Polyporales</taxon>
        <taxon>Meruliaceae</taxon>
        <taxon>Hermanssonia</taxon>
    </lineage>
</organism>
<evidence type="ECO:0000256" key="5">
    <source>
        <dbReference type="ARBA" id="ARBA00022801"/>
    </source>
</evidence>
<evidence type="ECO:0000259" key="10">
    <source>
        <dbReference type="PROSITE" id="PS50994"/>
    </source>
</evidence>
<dbReference type="Proteomes" id="UP000309038">
    <property type="component" value="Unassembled WGS sequence"/>
</dbReference>
<dbReference type="Pfam" id="PF17917">
    <property type="entry name" value="RT_RNaseH"/>
    <property type="match status" value="1"/>
</dbReference>
<dbReference type="EMBL" id="SGPJ01000944">
    <property type="protein sequence ID" value="THG92770.1"/>
    <property type="molecule type" value="Genomic_DNA"/>
</dbReference>
<dbReference type="PROSITE" id="PS50994">
    <property type="entry name" value="INTEGRASE"/>
    <property type="match status" value="1"/>
</dbReference>
<evidence type="ECO:0000313" key="12">
    <source>
        <dbReference type="Proteomes" id="UP000309038"/>
    </source>
</evidence>
<dbReference type="CDD" id="cd01647">
    <property type="entry name" value="RT_LTR"/>
    <property type="match status" value="1"/>
</dbReference>
<keyword evidence="12" id="KW-1185">Reference proteome</keyword>
<feature type="domain" description="Integrase catalytic" evidence="10">
    <location>
        <begin position="896"/>
        <end position="1058"/>
    </location>
</feature>
<dbReference type="InterPro" id="IPR043502">
    <property type="entry name" value="DNA/RNA_pol_sf"/>
</dbReference>
<dbReference type="PANTHER" id="PTHR37984:SF5">
    <property type="entry name" value="PROTEIN NYNRIN-LIKE"/>
    <property type="match status" value="1"/>
</dbReference>
<dbReference type="Pfam" id="PF17921">
    <property type="entry name" value="Integrase_H2C2"/>
    <property type="match status" value="1"/>
</dbReference>
<dbReference type="PANTHER" id="PTHR37984">
    <property type="entry name" value="PROTEIN CBG26694"/>
    <property type="match status" value="1"/>
</dbReference>
<dbReference type="Gene3D" id="3.30.70.270">
    <property type="match status" value="2"/>
</dbReference>
<evidence type="ECO:0000313" key="11">
    <source>
        <dbReference type="EMBL" id="THG92770.1"/>
    </source>
</evidence>
<dbReference type="GO" id="GO:0004519">
    <property type="term" value="F:endonuclease activity"/>
    <property type="evidence" value="ECO:0007669"/>
    <property type="project" value="UniProtKB-KW"/>
</dbReference>
<evidence type="ECO:0000256" key="2">
    <source>
        <dbReference type="ARBA" id="ARBA00022695"/>
    </source>
</evidence>
<evidence type="ECO:0000259" key="9">
    <source>
        <dbReference type="PROSITE" id="PS50878"/>
    </source>
</evidence>
<keyword evidence="5" id="KW-0378">Hydrolase</keyword>
<keyword evidence="4" id="KW-0255">Endonuclease</keyword>
<protein>
    <recommendedName>
        <fullName evidence="13">Reverse transcriptase</fullName>
    </recommendedName>
</protein>
<keyword evidence="7" id="KW-0695">RNA-directed DNA polymerase</keyword>
<keyword evidence="2" id="KW-0548">Nucleotidyltransferase</keyword>